<dbReference type="GO" id="GO:0006046">
    <property type="term" value="P:N-acetylglucosamine catabolic process"/>
    <property type="evidence" value="ECO:0007669"/>
    <property type="project" value="TreeGrafter"/>
</dbReference>
<dbReference type="InterPro" id="IPR006680">
    <property type="entry name" value="Amidohydro-rel"/>
</dbReference>
<evidence type="ECO:0000313" key="10">
    <source>
        <dbReference type="Proteomes" id="UP000182409"/>
    </source>
</evidence>
<protein>
    <submittedName>
        <fullName evidence="9">N-acetylglucosamine-6-phosphate deacetylase</fullName>
    </submittedName>
</protein>
<dbReference type="EMBL" id="FNSD01000001">
    <property type="protein sequence ID" value="SEB49806.1"/>
    <property type="molecule type" value="Genomic_DNA"/>
</dbReference>
<dbReference type="GO" id="GO:0046872">
    <property type="term" value="F:metal ion binding"/>
    <property type="evidence" value="ECO:0007669"/>
    <property type="project" value="UniProtKB-KW"/>
</dbReference>
<sequence length="381" mass="40769">MKGFDLTGKSLETGTGLRVRVENGLIARIEATSEDCEYFLSPGMIDLQVNGYAGFDVNADDVSVQTIANLTEQMLRHGVTSFAPTIISAREEKICHALNVIAVARGRMPHVQACIPYVHVEGPYISPLDGYRGAHEASVIRAPSIAEFERWQSAAQGCVGMVTLSAHYTEAPAYISHLAARGAHVALGHTHADAIQIRRAVDAGARFSTHLGNGLPTEIPRHKNPLWSQLAEDKLVASVIADGHHLPAEMLKAFLRAKGADCVLLVSDSVALAGMPAGIYETPVGGWVELREDGCLCIAGKDLLAGSTATMTTCVKGVMAMTGVSLAQAMRMATELPGRVVGGRGRLAEGCDADLMRFRWKNGLEIDAVWSRGEQRYGRAA</sequence>
<dbReference type="RefSeq" id="WP_074652468.1">
    <property type="nucleotide sequence ID" value="NZ_FNSD01000001.1"/>
</dbReference>
<dbReference type="Pfam" id="PF01979">
    <property type="entry name" value="Amidohydro_1"/>
    <property type="match status" value="1"/>
</dbReference>
<feature type="binding site" evidence="7">
    <location>
        <position position="210"/>
    </location>
    <ligand>
        <name>Zn(2+)</name>
        <dbReference type="ChEBI" id="CHEBI:29105"/>
    </ligand>
</feature>
<keyword evidence="3 4" id="KW-0378">Hydrolase</keyword>
<dbReference type="GO" id="GO:0008448">
    <property type="term" value="F:N-acetylglucosamine-6-phosphate deacetylase activity"/>
    <property type="evidence" value="ECO:0007669"/>
    <property type="project" value="InterPro"/>
</dbReference>
<comment type="similarity">
    <text evidence="1 4">Belongs to the metallo-dependent hydrolases superfamily. NagA family.</text>
</comment>
<dbReference type="PANTHER" id="PTHR11113">
    <property type="entry name" value="N-ACETYLGLUCOSAMINE-6-PHOSPHATE DEACETYLASE"/>
    <property type="match status" value="1"/>
</dbReference>
<evidence type="ECO:0000256" key="3">
    <source>
        <dbReference type="ARBA" id="ARBA00022801"/>
    </source>
</evidence>
<dbReference type="Gene3D" id="3.20.20.140">
    <property type="entry name" value="Metal-dependent hydrolases"/>
    <property type="match status" value="1"/>
</dbReference>
<feature type="domain" description="Amidohydrolase-related" evidence="8">
    <location>
        <begin position="39"/>
        <end position="374"/>
    </location>
</feature>
<evidence type="ECO:0000256" key="5">
    <source>
        <dbReference type="PIRSR" id="PIRSR038994-1"/>
    </source>
</evidence>
<evidence type="ECO:0000259" key="8">
    <source>
        <dbReference type="Pfam" id="PF01979"/>
    </source>
</evidence>
<feature type="binding site" evidence="7">
    <location>
        <position position="189"/>
    </location>
    <ligand>
        <name>Zn(2+)</name>
        <dbReference type="ChEBI" id="CHEBI:29105"/>
    </ligand>
</feature>
<dbReference type="SUPFAM" id="SSF51556">
    <property type="entry name" value="Metallo-dependent hydrolases"/>
    <property type="match status" value="1"/>
</dbReference>
<feature type="binding site" evidence="7">
    <location>
        <position position="121"/>
    </location>
    <ligand>
        <name>Zn(2+)</name>
        <dbReference type="ChEBI" id="CHEBI:29105"/>
    </ligand>
</feature>
<reference evidence="9 10" key="1">
    <citation type="submission" date="2016-10" db="EMBL/GenBank/DDBJ databases">
        <authorList>
            <person name="de Groot N.N."/>
        </authorList>
    </citation>
    <scope>NUCLEOTIDE SEQUENCE [LARGE SCALE GENOMIC DNA]</scope>
    <source>
        <strain evidence="9 10">AB35.6</strain>
    </source>
</reference>
<gene>
    <name evidence="9" type="ORF">SAMN05443244_0820</name>
</gene>
<evidence type="ECO:0000256" key="2">
    <source>
        <dbReference type="ARBA" id="ARBA00022723"/>
    </source>
</evidence>
<feature type="binding site" evidence="6">
    <location>
        <begin position="213"/>
        <end position="214"/>
    </location>
    <ligand>
        <name>substrate</name>
    </ligand>
</feature>
<feature type="active site" description="Proton donor/acceptor" evidence="5">
    <location>
        <position position="268"/>
    </location>
</feature>
<name>A0A1H4JUX8_9BACT</name>
<dbReference type="PANTHER" id="PTHR11113:SF14">
    <property type="entry name" value="N-ACETYLGLUCOSAMINE-6-PHOSPHATE DEACETYLASE"/>
    <property type="match status" value="1"/>
</dbReference>
<organism evidence="9 10">
    <name type="scientific">Terriglobus roseus</name>
    <dbReference type="NCBI Taxonomy" id="392734"/>
    <lineage>
        <taxon>Bacteria</taxon>
        <taxon>Pseudomonadati</taxon>
        <taxon>Acidobacteriota</taxon>
        <taxon>Terriglobia</taxon>
        <taxon>Terriglobales</taxon>
        <taxon>Acidobacteriaceae</taxon>
        <taxon>Terriglobus</taxon>
    </lineage>
</organism>
<keyword evidence="4" id="KW-0119">Carbohydrate metabolism</keyword>
<dbReference type="AlphaFoldDB" id="A0A1H4JUX8"/>
<evidence type="ECO:0000313" key="9">
    <source>
        <dbReference type="EMBL" id="SEB49806.1"/>
    </source>
</evidence>
<dbReference type="Proteomes" id="UP000182409">
    <property type="component" value="Unassembled WGS sequence"/>
</dbReference>
<dbReference type="PIRSF" id="PIRSF038994">
    <property type="entry name" value="NagA"/>
    <property type="match status" value="1"/>
</dbReference>
<accession>A0A1H4JUX8</accession>
<dbReference type="InterPro" id="IPR003764">
    <property type="entry name" value="GlcNAc_6-P_deAcase"/>
</dbReference>
<feature type="binding site" evidence="6">
    <location>
        <position position="245"/>
    </location>
    <ligand>
        <name>substrate</name>
    </ligand>
</feature>
<evidence type="ECO:0000256" key="7">
    <source>
        <dbReference type="PIRSR" id="PIRSR038994-3"/>
    </source>
</evidence>
<feature type="binding site" evidence="6">
    <location>
        <position position="221"/>
    </location>
    <ligand>
        <name>substrate</name>
    </ligand>
</feature>
<dbReference type="OrthoDB" id="9776488at2"/>
<evidence type="ECO:0000256" key="6">
    <source>
        <dbReference type="PIRSR" id="PIRSR038994-2"/>
    </source>
</evidence>
<evidence type="ECO:0000256" key="1">
    <source>
        <dbReference type="ARBA" id="ARBA00010716"/>
    </source>
</evidence>
<feature type="binding site" evidence="6">
    <location>
        <begin position="304"/>
        <end position="306"/>
    </location>
    <ligand>
        <name>substrate</name>
    </ligand>
</feature>
<comment type="cofactor">
    <cofactor evidence="7">
        <name>a divalent metal cation</name>
        <dbReference type="ChEBI" id="CHEBI:60240"/>
    </cofactor>
    <text evidence="7">Binds 1 divalent metal cation per subunit.</text>
</comment>
<evidence type="ECO:0000256" key="4">
    <source>
        <dbReference type="PIRNR" id="PIRNR038994"/>
    </source>
</evidence>
<dbReference type="InterPro" id="IPR032466">
    <property type="entry name" value="Metal_Hydrolase"/>
</dbReference>
<proteinExistence type="inferred from homology"/>
<feature type="binding site" evidence="6">
    <location>
        <position position="134"/>
    </location>
    <ligand>
        <name>substrate</name>
    </ligand>
</feature>
<keyword evidence="2 7" id="KW-0479">Metal-binding</keyword>